<keyword evidence="1" id="KW-0812">Transmembrane</keyword>
<accession>A0A0F9T9S5</accession>
<organism evidence="2">
    <name type="scientific">marine sediment metagenome</name>
    <dbReference type="NCBI Taxonomy" id="412755"/>
    <lineage>
        <taxon>unclassified sequences</taxon>
        <taxon>metagenomes</taxon>
        <taxon>ecological metagenomes</taxon>
    </lineage>
</organism>
<gene>
    <name evidence="2" type="ORF">LCGC14_0417730</name>
</gene>
<dbReference type="EMBL" id="LAZR01000377">
    <property type="protein sequence ID" value="KKN71707.1"/>
    <property type="molecule type" value="Genomic_DNA"/>
</dbReference>
<evidence type="ECO:0000256" key="1">
    <source>
        <dbReference type="SAM" id="Phobius"/>
    </source>
</evidence>
<dbReference type="AlphaFoldDB" id="A0A0F9T9S5"/>
<evidence type="ECO:0000313" key="2">
    <source>
        <dbReference type="EMBL" id="KKN71707.1"/>
    </source>
</evidence>
<proteinExistence type="predicted"/>
<comment type="caution">
    <text evidence="2">The sequence shown here is derived from an EMBL/GenBank/DDBJ whole genome shotgun (WGS) entry which is preliminary data.</text>
</comment>
<keyword evidence="1" id="KW-1133">Transmembrane helix</keyword>
<sequence>MKFKFQEDNHGYGEDMGALLMFTGVILFVLIVTALTIKLRGN</sequence>
<keyword evidence="1" id="KW-0472">Membrane</keyword>
<reference evidence="2" key="1">
    <citation type="journal article" date="2015" name="Nature">
        <title>Complex archaea that bridge the gap between prokaryotes and eukaryotes.</title>
        <authorList>
            <person name="Spang A."/>
            <person name="Saw J.H."/>
            <person name="Jorgensen S.L."/>
            <person name="Zaremba-Niedzwiedzka K."/>
            <person name="Martijn J."/>
            <person name="Lind A.E."/>
            <person name="van Eijk R."/>
            <person name="Schleper C."/>
            <person name="Guy L."/>
            <person name="Ettema T.J."/>
        </authorList>
    </citation>
    <scope>NUCLEOTIDE SEQUENCE</scope>
</reference>
<name>A0A0F9T9S5_9ZZZZ</name>
<protein>
    <submittedName>
        <fullName evidence="2">Uncharacterized protein</fullName>
    </submittedName>
</protein>
<feature type="transmembrane region" description="Helical" evidence="1">
    <location>
        <begin position="16"/>
        <end position="37"/>
    </location>
</feature>